<feature type="region of interest" description="Disordered" evidence="2">
    <location>
        <begin position="69"/>
        <end position="106"/>
    </location>
</feature>
<dbReference type="InterPro" id="IPR009459">
    <property type="entry name" value="MucBP_dom"/>
</dbReference>
<dbReference type="Gene3D" id="3.10.20.320">
    <property type="entry name" value="Putative peptidoglycan bound protein (lpxtg motif)"/>
    <property type="match status" value="1"/>
</dbReference>
<keyword evidence="3" id="KW-0732">Signal</keyword>
<dbReference type="RefSeq" id="WP_308704000.1">
    <property type="nucleotide sequence ID" value="NZ_JAVCWF010000001.1"/>
</dbReference>
<feature type="chain" id="PRO_5047336108" evidence="3">
    <location>
        <begin position="27"/>
        <end position="777"/>
    </location>
</feature>
<dbReference type="Pfam" id="PF03382">
    <property type="entry name" value="DUF285"/>
    <property type="match status" value="1"/>
</dbReference>
<evidence type="ECO:0000256" key="1">
    <source>
        <dbReference type="ARBA" id="ARBA00022737"/>
    </source>
</evidence>
<feature type="compositionally biased region" description="Low complexity" evidence="2">
    <location>
        <begin position="69"/>
        <end position="81"/>
    </location>
</feature>
<proteinExistence type="predicted"/>
<dbReference type="InterPro" id="IPR011889">
    <property type="entry name" value="Liste_lipo_26"/>
</dbReference>
<evidence type="ECO:0000259" key="4">
    <source>
        <dbReference type="Pfam" id="PF06458"/>
    </source>
</evidence>
<sequence length="777" mass="83892">MRRRSVMRIMLAVLTILIMTALPLTANLVLASTQTSSSSTTVKTDAAIDQVLQGTSSMVTANAAPADTATSAASSSSSATTDQVSGSADKQVDQQTTASETALTKATVETPIPETFGTVTWYLNDAGELHLSGGSFEDSLKPYQENVTSTLHGNSPWVSLSDSITKVVIDGEITPLAGTEYSYLFANLTSLVSVEGLGKLKLTGITSIAAMFNRCRRLTQADTSSWDTSTVTTMNYAFNDCESLSTLAVGNWNLENIISLSYVFNGCTVINGLDVSKWRMPKAITIENLFAGCENLTAVDVSNWETGTVRQMSQTFSGCRLLKTIDVSNWDVSSAVDMSGIFQNCVALETLPIDHWDVSKVTGLQRAFTNMGVPDLKLNFADWHTDSLTDITEVFGWSKIKTLDLQSWNVSKVQLFKGAFKYCETTTLKISDWDTSHATSFDSLFFYSKIPELAINHWDTSQVTDLTKTFSNTKFTSLDISDWDTRAATDSNGMFGASNNLKHLKIGPNFRFHGITAGLTAASSVAPYFREWCYEDGSDGQSYTASTLMTNYDEGTMPAGDYYWAKKGTVIVKYVDSDGNQIAEPDTLYGKLGDTYETQAKTIEGYGNIAEQPENATGTYAAGVINVEYRYTGLVSFATASPTMSFKSVPISAGTMTIPLSSVGTGISVRDTRRTGSEWTVTAQLLGAGFVSESSGANLAAKLYYQSPDTGDQTEIGQASPVSIMTQTSNSRNPVVITDHWTSGTGGLNLQVAGNTTRAEKYVGQIEWGVVEGVPNN</sequence>
<keyword evidence="6" id="KW-1185">Reference proteome</keyword>
<keyword evidence="1" id="KW-0677">Repeat</keyword>
<accession>A0ABU1ABF9</accession>
<evidence type="ECO:0000256" key="2">
    <source>
        <dbReference type="SAM" id="MobiDB-lite"/>
    </source>
</evidence>
<dbReference type="SUPFAM" id="SSF52058">
    <property type="entry name" value="L domain-like"/>
    <property type="match status" value="1"/>
</dbReference>
<dbReference type="Pfam" id="PF06458">
    <property type="entry name" value="MucBP"/>
    <property type="match status" value="1"/>
</dbReference>
<protein>
    <submittedName>
        <fullName evidence="5">BspA family leucine-rich repeat surface protein</fullName>
    </submittedName>
</protein>
<dbReference type="NCBIfam" id="TIGR02167">
    <property type="entry name" value="Liste_lipo_26"/>
    <property type="match status" value="5"/>
</dbReference>
<dbReference type="InterPro" id="IPR032675">
    <property type="entry name" value="LRR_dom_sf"/>
</dbReference>
<gene>
    <name evidence="5" type="ORF">RA086_11885</name>
</gene>
<feature type="signal peptide" evidence="3">
    <location>
        <begin position="1"/>
        <end position="26"/>
    </location>
</feature>
<dbReference type="InterPro" id="IPR026906">
    <property type="entry name" value="LRR_5"/>
</dbReference>
<evidence type="ECO:0000256" key="3">
    <source>
        <dbReference type="SAM" id="SignalP"/>
    </source>
</evidence>
<dbReference type="Pfam" id="PF13306">
    <property type="entry name" value="LRR_5"/>
    <property type="match status" value="1"/>
</dbReference>
<evidence type="ECO:0000313" key="6">
    <source>
        <dbReference type="Proteomes" id="UP001227831"/>
    </source>
</evidence>
<evidence type="ECO:0000313" key="5">
    <source>
        <dbReference type="EMBL" id="MDQ7938309.1"/>
    </source>
</evidence>
<dbReference type="InterPro" id="IPR005046">
    <property type="entry name" value="DUF285"/>
</dbReference>
<feature type="domain" description="MucBP" evidence="4">
    <location>
        <begin position="569"/>
        <end position="632"/>
    </location>
</feature>
<organism evidence="5 6">
    <name type="scientific">Lactiplantibacillus brownii</name>
    <dbReference type="NCBI Taxonomy" id="3069269"/>
    <lineage>
        <taxon>Bacteria</taxon>
        <taxon>Bacillati</taxon>
        <taxon>Bacillota</taxon>
        <taxon>Bacilli</taxon>
        <taxon>Lactobacillales</taxon>
        <taxon>Lactobacillaceae</taxon>
        <taxon>Lactiplantibacillus</taxon>
    </lineage>
</organism>
<dbReference type="EMBL" id="JAVCWF010000001">
    <property type="protein sequence ID" value="MDQ7938309.1"/>
    <property type="molecule type" value="Genomic_DNA"/>
</dbReference>
<name>A0ABU1ABF9_9LACO</name>
<feature type="compositionally biased region" description="Polar residues" evidence="2">
    <location>
        <begin position="82"/>
        <end position="104"/>
    </location>
</feature>
<dbReference type="Proteomes" id="UP001227831">
    <property type="component" value="Unassembled WGS sequence"/>
</dbReference>
<reference evidence="5 6" key="1">
    <citation type="journal article" date="2023" name="Int. J. Syst. Evol. Microbiol.">
        <title>Lactiplantibacillus brownii sp. nov., a novel psychrotolerant species isolated from sauerkraut.</title>
        <authorList>
            <person name="Heng Y.C."/>
            <person name="Silvaraju S."/>
            <person name="Lee J.K.Y."/>
            <person name="Kittelmann S."/>
        </authorList>
    </citation>
    <scope>NUCLEOTIDE SEQUENCE [LARGE SCALE GENOMIC DNA]</scope>
    <source>
        <strain evidence="5 6">WILCCON 0030</strain>
    </source>
</reference>
<dbReference type="Gene3D" id="3.80.10.10">
    <property type="entry name" value="Ribonuclease Inhibitor"/>
    <property type="match status" value="2"/>
</dbReference>
<comment type="caution">
    <text evidence="5">The sequence shown here is derived from an EMBL/GenBank/DDBJ whole genome shotgun (WGS) entry which is preliminary data.</text>
</comment>